<dbReference type="SUPFAM" id="SSF57535">
    <property type="entry name" value="Complement control module/SCR domain"/>
    <property type="match status" value="1"/>
</dbReference>
<evidence type="ECO:0000256" key="11">
    <source>
        <dbReference type="ARBA" id="ARBA00023180"/>
    </source>
</evidence>
<keyword evidence="10 15" id="KW-1015">Disulfide bond</keyword>
<dbReference type="GO" id="GO:0045202">
    <property type="term" value="C:synapse"/>
    <property type="evidence" value="ECO:0007669"/>
    <property type="project" value="TreeGrafter"/>
</dbReference>
<evidence type="ECO:0000256" key="9">
    <source>
        <dbReference type="ARBA" id="ARBA00022974"/>
    </source>
</evidence>
<dbReference type="FunFam" id="3.10.100.10:FF:000003">
    <property type="entry name" value="Versican core protein"/>
    <property type="match status" value="1"/>
</dbReference>
<evidence type="ECO:0000256" key="17">
    <source>
        <dbReference type="PROSITE-ProRule" id="PRU00323"/>
    </source>
</evidence>
<dbReference type="AlphaFoldDB" id="A0A5N5KZ71"/>
<dbReference type="PROSITE" id="PS50041">
    <property type="entry name" value="C_TYPE_LECTIN_2"/>
    <property type="match status" value="1"/>
</dbReference>
<dbReference type="CDD" id="cd00054">
    <property type="entry name" value="EGF_CA"/>
    <property type="match status" value="2"/>
</dbReference>
<keyword evidence="8" id="KW-0106">Calcium</keyword>
<dbReference type="SUPFAM" id="SSF48726">
    <property type="entry name" value="Immunoglobulin"/>
    <property type="match status" value="1"/>
</dbReference>
<dbReference type="GO" id="GO:0007155">
    <property type="term" value="P:cell adhesion"/>
    <property type="evidence" value="ECO:0007669"/>
    <property type="project" value="InterPro"/>
</dbReference>
<dbReference type="GO" id="GO:0010001">
    <property type="term" value="P:glial cell differentiation"/>
    <property type="evidence" value="ECO:0007669"/>
    <property type="project" value="TreeGrafter"/>
</dbReference>
<dbReference type="Gene3D" id="2.10.70.10">
    <property type="entry name" value="Complement Module, domain 1"/>
    <property type="match status" value="1"/>
</dbReference>
<evidence type="ECO:0008006" key="25">
    <source>
        <dbReference type="Google" id="ProtNLM"/>
    </source>
</evidence>
<evidence type="ECO:0000313" key="23">
    <source>
        <dbReference type="EMBL" id="KAB5535794.1"/>
    </source>
</evidence>
<feature type="region of interest" description="Disordered" evidence="18">
    <location>
        <begin position="785"/>
        <end position="818"/>
    </location>
</feature>
<evidence type="ECO:0000259" key="22">
    <source>
        <dbReference type="PROSITE" id="PS50963"/>
    </source>
</evidence>
<feature type="domain" description="Link" evidence="22">
    <location>
        <begin position="280"/>
        <end position="375"/>
    </location>
</feature>
<evidence type="ECO:0000256" key="6">
    <source>
        <dbReference type="ARBA" id="ARBA00022729"/>
    </source>
</evidence>
<dbReference type="SMART" id="SM00034">
    <property type="entry name" value="CLECT"/>
    <property type="match status" value="1"/>
</dbReference>
<evidence type="ECO:0000256" key="7">
    <source>
        <dbReference type="ARBA" id="ARBA00022737"/>
    </source>
</evidence>
<feature type="disulfide bond" evidence="17">
    <location>
        <begin position="424"/>
        <end position="445"/>
    </location>
</feature>
<evidence type="ECO:0000256" key="4">
    <source>
        <dbReference type="ARBA" id="ARBA00022536"/>
    </source>
</evidence>
<dbReference type="GO" id="GO:0005615">
    <property type="term" value="C:extracellular space"/>
    <property type="evidence" value="ECO:0007669"/>
    <property type="project" value="TreeGrafter"/>
</dbReference>
<dbReference type="Pfam" id="PF00059">
    <property type="entry name" value="Lectin_C"/>
    <property type="match status" value="1"/>
</dbReference>
<evidence type="ECO:0000256" key="2">
    <source>
        <dbReference type="ARBA" id="ARBA00022525"/>
    </source>
</evidence>
<dbReference type="InterPro" id="IPR000538">
    <property type="entry name" value="Link_dom"/>
</dbReference>
<reference evidence="23 24" key="1">
    <citation type="submission" date="2019-06" db="EMBL/GenBank/DDBJ databases">
        <title>A chromosome-scale genome assembly of the striped catfish, Pangasianodon hypophthalmus.</title>
        <authorList>
            <person name="Wen M."/>
            <person name="Zahm M."/>
            <person name="Roques C."/>
            <person name="Cabau C."/>
            <person name="Klopp C."/>
            <person name="Donnadieu C."/>
            <person name="Jouanno E."/>
            <person name="Avarre J.-C."/>
            <person name="Campet M."/>
            <person name="Ha T.T.T."/>
            <person name="Dugue R."/>
            <person name="Lampietro C."/>
            <person name="Louis A."/>
            <person name="Herpin A."/>
            <person name="Echchiki A."/>
            <person name="Berthelot C."/>
            <person name="Parey E."/>
            <person name="Roest-Crollius H."/>
            <person name="Braasch I."/>
            <person name="Postlethwait J."/>
            <person name="Bobe J."/>
            <person name="Montfort J."/>
            <person name="Bouchez O."/>
            <person name="Begum T."/>
            <person name="Schartl M."/>
            <person name="Guiguen Y."/>
        </authorList>
    </citation>
    <scope>NUCLEOTIDE SEQUENCE [LARGE SCALE GENOMIC DNA]</scope>
    <source>
        <strain evidence="23 24">Indonesia</strain>
        <tissue evidence="23">Blood</tissue>
    </source>
</reference>
<dbReference type="InterPro" id="IPR035976">
    <property type="entry name" value="Sushi/SCR/CCP_sf"/>
</dbReference>
<dbReference type="InterPro" id="IPR001881">
    <property type="entry name" value="EGF-like_Ca-bd_dom"/>
</dbReference>
<feature type="region of interest" description="Disordered" evidence="18">
    <location>
        <begin position="1119"/>
        <end position="1149"/>
    </location>
</feature>
<feature type="compositionally biased region" description="Low complexity" evidence="18">
    <location>
        <begin position="527"/>
        <end position="537"/>
    </location>
</feature>
<dbReference type="Gene3D" id="2.60.40.10">
    <property type="entry name" value="Immunoglobulins"/>
    <property type="match status" value="1"/>
</dbReference>
<evidence type="ECO:0000256" key="16">
    <source>
        <dbReference type="PROSITE-ProRule" id="PRU00302"/>
    </source>
</evidence>
<dbReference type="GO" id="GO:0001501">
    <property type="term" value="P:skeletal system development"/>
    <property type="evidence" value="ECO:0007669"/>
    <property type="project" value="TreeGrafter"/>
</dbReference>
<dbReference type="GO" id="GO:0002052">
    <property type="term" value="P:positive regulation of neuroblast proliferation"/>
    <property type="evidence" value="ECO:0007669"/>
    <property type="project" value="TreeGrafter"/>
</dbReference>
<feature type="disulfide bond" evidence="16">
    <location>
        <begin position="1088"/>
        <end position="1115"/>
    </location>
</feature>
<dbReference type="InterPro" id="IPR016186">
    <property type="entry name" value="C-type_lectin-like/link_sf"/>
</dbReference>
<dbReference type="PANTHER" id="PTHR22804:SF24">
    <property type="entry name" value="NEUROCAN CORE PROTEIN"/>
    <property type="match status" value="1"/>
</dbReference>
<evidence type="ECO:0000256" key="10">
    <source>
        <dbReference type="ARBA" id="ARBA00023157"/>
    </source>
</evidence>
<dbReference type="SUPFAM" id="SSF56436">
    <property type="entry name" value="C-type lectin-like"/>
    <property type="match status" value="3"/>
</dbReference>
<feature type="domain" description="EGF-like" evidence="19">
    <location>
        <begin position="855"/>
        <end position="888"/>
    </location>
</feature>
<evidence type="ECO:0000256" key="8">
    <source>
        <dbReference type="ARBA" id="ARBA00022837"/>
    </source>
</evidence>
<dbReference type="SUPFAM" id="SSF57196">
    <property type="entry name" value="EGF/Laminin"/>
    <property type="match status" value="1"/>
</dbReference>
<dbReference type="GO" id="GO:0072534">
    <property type="term" value="C:perineuronal net"/>
    <property type="evidence" value="ECO:0007669"/>
    <property type="project" value="TreeGrafter"/>
</dbReference>
<evidence type="ECO:0000259" key="19">
    <source>
        <dbReference type="PROSITE" id="PS50026"/>
    </source>
</evidence>
<dbReference type="Pfam" id="PF00193">
    <property type="entry name" value="Xlink"/>
    <property type="match status" value="2"/>
</dbReference>
<feature type="domain" description="C-type lectin" evidence="20">
    <location>
        <begin position="939"/>
        <end position="1053"/>
    </location>
</feature>
<dbReference type="InterPro" id="IPR000436">
    <property type="entry name" value="Sushi_SCR_CCP_dom"/>
</dbReference>
<feature type="disulfide bond" evidence="15">
    <location>
        <begin position="916"/>
        <end position="925"/>
    </location>
</feature>
<evidence type="ECO:0000256" key="18">
    <source>
        <dbReference type="SAM" id="MobiDB-lite"/>
    </source>
</evidence>
<dbReference type="GO" id="GO:0005540">
    <property type="term" value="F:hyaluronic acid binding"/>
    <property type="evidence" value="ECO:0007669"/>
    <property type="project" value="UniProtKB-KW"/>
</dbReference>
<feature type="domain" description="Link" evidence="22">
    <location>
        <begin position="381"/>
        <end position="473"/>
    </location>
</feature>
<feature type="region of interest" description="Disordered" evidence="18">
    <location>
        <begin position="699"/>
        <end position="721"/>
    </location>
</feature>
<comment type="caution">
    <text evidence="15">Lacks conserved residue(s) required for the propagation of feature annotation.</text>
</comment>
<dbReference type="Pfam" id="PF00084">
    <property type="entry name" value="Sushi"/>
    <property type="match status" value="1"/>
</dbReference>
<dbReference type="PROSITE" id="PS01186">
    <property type="entry name" value="EGF_2"/>
    <property type="match status" value="1"/>
</dbReference>
<keyword evidence="7" id="KW-0677">Repeat</keyword>
<dbReference type="InterPro" id="IPR036179">
    <property type="entry name" value="Ig-like_dom_sf"/>
</dbReference>
<comment type="subcellular location">
    <subcellularLocation>
        <location evidence="1">Secreted</location>
        <location evidence="1">Extracellular space</location>
        <location evidence="1">Extracellular matrix</location>
    </subcellularLocation>
</comment>
<dbReference type="PROSITE" id="PS01187">
    <property type="entry name" value="EGF_CA"/>
    <property type="match status" value="1"/>
</dbReference>
<dbReference type="SMART" id="SM00179">
    <property type="entry name" value="EGF_CA"/>
    <property type="match status" value="2"/>
</dbReference>
<dbReference type="FunFam" id="2.10.25.10:FF:000006">
    <property type="entry name" value="Versican core protein-like isoform 1"/>
    <property type="match status" value="1"/>
</dbReference>
<dbReference type="Pfam" id="PF00008">
    <property type="entry name" value="EGF"/>
    <property type="match status" value="2"/>
</dbReference>
<dbReference type="PANTHER" id="PTHR22804">
    <property type="entry name" value="AGGRECAN/VERSICAN PROTEOGLYCAN"/>
    <property type="match status" value="1"/>
</dbReference>
<dbReference type="SMART" id="SM00032">
    <property type="entry name" value="CCP"/>
    <property type="match status" value="1"/>
</dbReference>
<feature type="region of interest" description="Disordered" evidence="18">
    <location>
        <begin position="509"/>
        <end position="543"/>
    </location>
</feature>
<evidence type="ECO:0000313" key="24">
    <source>
        <dbReference type="Proteomes" id="UP000327468"/>
    </source>
</evidence>
<dbReference type="PROSITE" id="PS50923">
    <property type="entry name" value="SUSHI"/>
    <property type="match status" value="1"/>
</dbReference>
<dbReference type="GO" id="GO:0005509">
    <property type="term" value="F:calcium ion binding"/>
    <property type="evidence" value="ECO:0007669"/>
    <property type="project" value="InterPro"/>
</dbReference>
<keyword evidence="5 16" id="KW-0768">Sushi</keyword>
<dbReference type="FunFam" id="3.10.100.10:FF:000002">
    <property type="entry name" value="Hyaluronan proteoglycan link protein 1"/>
    <property type="match status" value="1"/>
</dbReference>
<gene>
    <name evidence="23" type="ORF">PHYPO_G00122030</name>
</gene>
<dbReference type="PROSITE" id="PS50963">
    <property type="entry name" value="LINK_2"/>
    <property type="match status" value="2"/>
</dbReference>
<evidence type="ECO:0000259" key="20">
    <source>
        <dbReference type="PROSITE" id="PS50041"/>
    </source>
</evidence>
<dbReference type="FunFam" id="3.10.100.10:FF:000001">
    <property type="entry name" value="Hyaluronan proteoglycan link protein 1"/>
    <property type="match status" value="1"/>
</dbReference>
<evidence type="ECO:0000256" key="13">
    <source>
        <dbReference type="ARBA" id="ARBA00023319"/>
    </source>
</evidence>
<dbReference type="FunFam" id="2.10.70.10:FF:000003">
    <property type="entry name" value="Versican core protein"/>
    <property type="match status" value="1"/>
</dbReference>
<dbReference type="PROSITE" id="PS00022">
    <property type="entry name" value="EGF_1"/>
    <property type="match status" value="2"/>
</dbReference>
<evidence type="ECO:0000256" key="15">
    <source>
        <dbReference type="PROSITE-ProRule" id="PRU00076"/>
    </source>
</evidence>
<dbReference type="InterPro" id="IPR016187">
    <property type="entry name" value="CTDL_fold"/>
</dbReference>
<dbReference type="CDD" id="cd03517">
    <property type="entry name" value="Link_domain_CSPGs_modules_1_3"/>
    <property type="match status" value="1"/>
</dbReference>
<dbReference type="InterPro" id="IPR050691">
    <property type="entry name" value="Hyaluronan_bind_Proteoglycan"/>
</dbReference>
<evidence type="ECO:0000256" key="1">
    <source>
        <dbReference type="ARBA" id="ARBA00004498"/>
    </source>
</evidence>
<keyword evidence="4 15" id="KW-0245">EGF-like domain</keyword>
<dbReference type="SMART" id="SM00181">
    <property type="entry name" value="EGF"/>
    <property type="match status" value="2"/>
</dbReference>
<feature type="compositionally biased region" description="Basic and acidic residues" evidence="18">
    <location>
        <begin position="514"/>
        <end position="526"/>
    </location>
</feature>
<keyword evidence="12" id="KW-0373">Hyaluronic acid</keyword>
<dbReference type="PROSITE" id="PS50026">
    <property type="entry name" value="EGF_3"/>
    <property type="match status" value="2"/>
</dbReference>
<dbReference type="InterPro" id="IPR001304">
    <property type="entry name" value="C-type_lectin-like"/>
</dbReference>
<dbReference type="GO" id="GO:0007417">
    <property type="term" value="P:central nervous system development"/>
    <property type="evidence" value="ECO:0007669"/>
    <property type="project" value="TreeGrafter"/>
</dbReference>
<sequence>MGEGFVPPVSSTSLFELCASNGGRVPEICALSLSSEPVIGTASARLHAVRKRVRVCARADVCACVCVGVCSGNLFEVSYLYCGEEKRPGVAQPEAPAHLRFNGLPAFNGGASATFRQTASWKLRYFCKRMGCVCGPSGLQALLVLLCLFTGCGLSEAETLVTVRKVTHLAVQEPLAGSALLPCVHTLPLGSSHQGKTPHLRWTRLQGNTETTVLSLRNGEVHVQRAYEGRVSLPGYHSNSLNVSLALSQLRTNDSGTFLCHVILGDTYEQDTVTLEVTGVVFHYRTLAEPYSLSFVDAERACEQNSAQIASPEQLWAAFHSGLDECSVGWLSDQTVRYPIQKPELGCYGHSENVRGVRNYGKRDANELFDVYCFASIMQGEVFPVSAPGNLTLAEAVAQCTVLGAQLATVGQFHLAWRSGLEHCEPGWLADGSVRYSVIKPRPECRSGEPGVYTDSSTELANGTAMFSAYCYRETQHSSTEPPVPSHQTGPVKWIWTLSPLCWQDISTPLPDITTERPREENKDNEVTTVPLPTPTTAQKKDSFRNAMSSWWKPWNYLTGNDEEVKDTTPSPLTTVPGVISTMVLEVSSSPKSTASPASGPVSWWSQSWFNKFSSTVDKTTVSPQLENTEASSAVPVETTREDLDQSMTTATGDWAVVTEVLQLESMTPDLEKEVVPSVISLKHDEEDKEKVIGLPQEEFGEDRRTEAEGSSWGDVDLSESTTKTLTTGQVLTSMAPSIKGTVVTTTQQVEEITAAEARGEIQYEPRTRASQPHQKITTTFVSTTLAGSEREAGAQTTLIPDLPTSSSQSLTERGVISPTASDEHHLSIFGTLLPGNPESGLGNSDSSRNNGSEAMDRCSCLHGGTCLPHDEGFQCFCPQGYTGESCEIDVDDCLSNPCENGGTCIDKVDSFICLCLPSYSGDMCEKDTEGCDHGWKKFHGHCYKLFTRRHTWEDAEKDCRELSGHLTSVTSSMEQDFLNGLGHDNVWIGLNDRTVEEDFQWTDNMDLVYENWRENQPDNFFAGGEDCVVMISREDGKWNDVPCNYNLPYICKKGTVMCGTPPAVRNTYLVGRRRAHYDIHSVVRYQCTDGFFQRHVPTVRCRPDGTWERPRIVCTKSRRSHRYRRQHHRYHHEHRRHRRHGSGHRGRD</sequence>
<dbReference type="InterPro" id="IPR013106">
    <property type="entry name" value="Ig_V-set"/>
</dbReference>
<dbReference type="PROSITE" id="PS00010">
    <property type="entry name" value="ASX_HYDROXYL"/>
    <property type="match status" value="1"/>
</dbReference>
<organism evidence="23 24">
    <name type="scientific">Pangasianodon hypophthalmus</name>
    <name type="common">Striped catfish</name>
    <name type="synonym">Helicophagus hypophthalmus</name>
    <dbReference type="NCBI Taxonomy" id="310915"/>
    <lineage>
        <taxon>Eukaryota</taxon>
        <taxon>Metazoa</taxon>
        <taxon>Chordata</taxon>
        <taxon>Craniata</taxon>
        <taxon>Vertebrata</taxon>
        <taxon>Euteleostomi</taxon>
        <taxon>Actinopterygii</taxon>
        <taxon>Neopterygii</taxon>
        <taxon>Teleostei</taxon>
        <taxon>Ostariophysi</taxon>
        <taxon>Siluriformes</taxon>
        <taxon>Pangasiidae</taxon>
        <taxon>Pangasianodon</taxon>
    </lineage>
</organism>
<dbReference type="InterPro" id="IPR018378">
    <property type="entry name" value="C-type_lectin_CS"/>
</dbReference>
<keyword evidence="3" id="KW-0272">Extracellular matrix</keyword>
<comment type="similarity">
    <text evidence="14">Belongs to the HAPLN family.</text>
</comment>
<evidence type="ECO:0000256" key="5">
    <source>
        <dbReference type="ARBA" id="ARBA00022659"/>
    </source>
</evidence>
<evidence type="ECO:0000256" key="12">
    <source>
        <dbReference type="ARBA" id="ARBA00023290"/>
    </source>
</evidence>
<dbReference type="InterPro" id="IPR018097">
    <property type="entry name" value="EGF_Ca-bd_CS"/>
</dbReference>
<dbReference type="EMBL" id="VFJC01000022">
    <property type="protein sequence ID" value="KAB5535794.1"/>
    <property type="molecule type" value="Genomic_DNA"/>
</dbReference>
<feature type="domain" description="EGF-like" evidence="19">
    <location>
        <begin position="890"/>
        <end position="926"/>
    </location>
</feature>
<dbReference type="Gene3D" id="3.10.100.10">
    <property type="entry name" value="Mannose-Binding Protein A, subunit A"/>
    <property type="match status" value="3"/>
</dbReference>
<keyword evidence="24" id="KW-1185">Reference proteome</keyword>
<feature type="disulfide bond" evidence="17">
    <location>
        <begin position="326"/>
        <end position="347"/>
    </location>
</feature>
<feature type="compositionally biased region" description="Polar residues" evidence="18">
    <location>
        <begin position="795"/>
        <end position="812"/>
    </location>
</feature>
<feature type="domain" description="Sushi" evidence="21">
    <location>
        <begin position="1057"/>
        <end position="1117"/>
    </location>
</feature>
<keyword evidence="6" id="KW-0732">Signal</keyword>
<accession>A0A5N5KZ71</accession>
<keyword evidence="2" id="KW-0964">Secreted</keyword>
<dbReference type="PRINTS" id="PR01265">
    <property type="entry name" value="LINKMODULE"/>
</dbReference>
<dbReference type="Pfam" id="PF07686">
    <property type="entry name" value="V-set"/>
    <property type="match status" value="1"/>
</dbReference>
<dbReference type="SMART" id="SM00445">
    <property type="entry name" value="LINK"/>
    <property type="match status" value="2"/>
</dbReference>
<dbReference type="Gene3D" id="2.10.25.10">
    <property type="entry name" value="Laminin"/>
    <property type="match status" value="2"/>
</dbReference>
<evidence type="ECO:0000256" key="3">
    <source>
        <dbReference type="ARBA" id="ARBA00022530"/>
    </source>
</evidence>
<dbReference type="InterPro" id="IPR013783">
    <property type="entry name" value="Ig-like_fold"/>
</dbReference>
<comment type="caution">
    <text evidence="23">The sequence shown here is derived from an EMBL/GenBank/DDBJ whole genome shotgun (WGS) entry which is preliminary data.</text>
</comment>
<name>A0A5N5KZ71_PANHP</name>
<protein>
    <recommendedName>
        <fullName evidence="25">Neurocan core protein</fullName>
    </recommendedName>
</protein>
<evidence type="ECO:0000259" key="21">
    <source>
        <dbReference type="PROSITE" id="PS50923"/>
    </source>
</evidence>
<dbReference type="InterPro" id="IPR000152">
    <property type="entry name" value="EGF-type_Asp/Asn_hydroxyl_site"/>
</dbReference>
<feature type="disulfide bond" evidence="16">
    <location>
        <begin position="1059"/>
        <end position="1102"/>
    </location>
</feature>
<keyword evidence="9" id="KW-0654">Proteoglycan</keyword>
<evidence type="ECO:0000256" key="14">
    <source>
        <dbReference type="ARBA" id="ARBA00038272"/>
    </source>
</evidence>
<dbReference type="CDD" id="cd00033">
    <property type="entry name" value="CCP"/>
    <property type="match status" value="1"/>
</dbReference>
<proteinExistence type="inferred from homology"/>
<dbReference type="PROSITE" id="PS00615">
    <property type="entry name" value="C_TYPE_LECTIN_1"/>
    <property type="match status" value="1"/>
</dbReference>
<keyword evidence="11" id="KW-0325">Glycoprotein</keyword>
<feature type="region of interest" description="Disordered" evidence="18">
    <location>
        <begin position="830"/>
        <end position="849"/>
    </location>
</feature>
<keyword evidence="13" id="KW-0393">Immunoglobulin domain</keyword>
<dbReference type="Proteomes" id="UP000327468">
    <property type="component" value="Chromosome 21"/>
</dbReference>
<dbReference type="InterPro" id="IPR000742">
    <property type="entry name" value="EGF"/>
</dbReference>
<feature type="disulfide bond" evidence="15">
    <location>
        <begin position="878"/>
        <end position="887"/>
    </location>
</feature>